<accession>Q30VY2</accession>
<gene>
    <name evidence="1" type="ordered locus">Dde_3370</name>
</gene>
<dbReference type="eggNOG" id="COG0640">
    <property type="taxonomic scope" value="Bacteria"/>
</dbReference>
<dbReference type="Proteomes" id="UP000002710">
    <property type="component" value="Chromosome"/>
</dbReference>
<protein>
    <recommendedName>
        <fullName evidence="3">ArsR family transcriptional regulator</fullName>
    </recommendedName>
</protein>
<dbReference type="HOGENOM" id="CLU_176097_1_1_7"/>
<organism evidence="1 2">
    <name type="scientific">Oleidesulfovibrio alaskensis (strain ATCC BAA-1058 / DSM 17464 / G20)</name>
    <name type="common">Desulfovibrio alaskensis</name>
    <dbReference type="NCBI Taxonomy" id="207559"/>
    <lineage>
        <taxon>Bacteria</taxon>
        <taxon>Pseudomonadati</taxon>
        <taxon>Thermodesulfobacteriota</taxon>
        <taxon>Desulfovibrionia</taxon>
        <taxon>Desulfovibrionales</taxon>
        <taxon>Desulfovibrionaceae</taxon>
        <taxon>Oleidesulfovibrio</taxon>
    </lineage>
</organism>
<evidence type="ECO:0000313" key="2">
    <source>
        <dbReference type="Proteomes" id="UP000002710"/>
    </source>
</evidence>
<dbReference type="STRING" id="207559.Dde_3370"/>
<dbReference type="EMBL" id="CP000112">
    <property type="protein sequence ID" value="ABB40164.1"/>
    <property type="molecule type" value="Genomic_DNA"/>
</dbReference>
<proteinExistence type="predicted"/>
<name>Q30VY2_OLEA2</name>
<dbReference type="KEGG" id="dde:Dde_3370"/>
<reference evidence="1 2" key="1">
    <citation type="journal article" date="2011" name="J. Bacteriol.">
        <title>Complete genome sequence and updated annotation of Desulfovibrio alaskensis G20.</title>
        <authorList>
            <person name="Hauser L.J."/>
            <person name="Land M.L."/>
            <person name="Brown S.D."/>
            <person name="Larimer F."/>
            <person name="Keller K.L."/>
            <person name="Rapp-Giles B.J."/>
            <person name="Price M.N."/>
            <person name="Lin M."/>
            <person name="Bruce D.C."/>
            <person name="Detter J.C."/>
            <person name="Tapia R."/>
            <person name="Han C.S."/>
            <person name="Goodwin L.A."/>
            <person name="Cheng J.F."/>
            <person name="Pitluck S."/>
            <person name="Copeland A."/>
            <person name="Lucas S."/>
            <person name="Nolan M."/>
            <person name="Lapidus A.L."/>
            <person name="Palumbo A.V."/>
            <person name="Wall J.D."/>
        </authorList>
    </citation>
    <scope>NUCLEOTIDE SEQUENCE [LARGE SCALE GENOMIC DNA]</scope>
    <source>
        <strain evidence="2">ATCC BAA 1058 / DSM 17464 / G20</strain>
    </source>
</reference>
<evidence type="ECO:0008006" key="3">
    <source>
        <dbReference type="Google" id="ProtNLM"/>
    </source>
</evidence>
<sequence length="98" mass="10706">MSYSEHVTEHLRITILRLLDESPAMRSNESLIADAVGEYGFAPSRDKMRTELAWLAEQGLVTLDGDSCLVATLTARGEDVAKCRATAPGVKRPNMSRG</sequence>
<dbReference type="RefSeq" id="WP_011369087.1">
    <property type="nucleotide sequence ID" value="NC_007519.1"/>
</dbReference>
<evidence type="ECO:0000313" key="1">
    <source>
        <dbReference type="EMBL" id="ABB40164.1"/>
    </source>
</evidence>
<dbReference type="AlphaFoldDB" id="Q30VY2"/>
<keyword evidence="2" id="KW-1185">Reference proteome</keyword>